<keyword evidence="3" id="KW-1185">Reference proteome</keyword>
<name>A0A4U5TV31_9FLAO</name>
<reference evidence="2 3" key="1">
    <citation type="submission" date="2019-04" db="EMBL/GenBank/DDBJ databases">
        <title>Psychroflexus halotolerans sp. nov., isolated from a marine solar saltern.</title>
        <authorList>
            <person name="Feng X."/>
        </authorList>
    </citation>
    <scope>NUCLEOTIDE SEQUENCE [LARGE SCALE GENOMIC DNA]</scope>
    <source>
        <strain evidence="2 3">WDS2C27</strain>
    </source>
</reference>
<dbReference type="SUPFAM" id="SSF56935">
    <property type="entry name" value="Porins"/>
    <property type="match status" value="1"/>
</dbReference>
<evidence type="ECO:0000256" key="1">
    <source>
        <dbReference type="SAM" id="SignalP"/>
    </source>
</evidence>
<evidence type="ECO:0000313" key="3">
    <source>
        <dbReference type="Proteomes" id="UP000306552"/>
    </source>
</evidence>
<dbReference type="EMBL" id="SWMU01000001">
    <property type="protein sequence ID" value="TKS57414.1"/>
    <property type="molecule type" value="Genomic_DNA"/>
</dbReference>
<gene>
    <name evidence="2" type="ORF">FCN74_03055</name>
</gene>
<sequence length="413" mass="45750">MTKKIILLFLLMTTSLSAQEGNFSPYSFFGVGNNTFKGTTENRSMGGISMFSDSIHLNLQNPAAYSKLKLTNFSIGATANSLELEQGSTTDDINFSSVDYIGVGIPLNKFGVGFGLKPLSSVGYEIQSLEGDVAKSLNGRGGINTVYLSGGFNIIDNLSVGLSLNYNFGDIENKNLIAQNGIERSSREINSSDINGLTYNLGIQHDFKFKNKFRVRSSVSFSPESTLNINNERQLATIIFGNDGSEIVIDSNDPIESSSEVDFGSKINAGLGIGQDRKWFAGIEYEYQSASNFDAINFNNNVDINFIESSQVKLGGYFIPRYNAPRGYFNRIVYRAGLRYSETGLEFRGESIDEFGISFGVGLPAGRYFTNINFGAEYWMRGTTSNNLIQENYFSFFVSLSFNDLWFQKPKYN</sequence>
<comment type="caution">
    <text evidence="2">The sequence shown here is derived from an EMBL/GenBank/DDBJ whole genome shotgun (WGS) entry which is preliminary data.</text>
</comment>
<feature type="signal peptide" evidence="1">
    <location>
        <begin position="1"/>
        <end position="20"/>
    </location>
</feature>
<evidence type="ECO:0000313" key="2">
    <source>
        <dbReference type="EMBL" id="TKS57414.1"/>
    </source>
</evidence>
<protein>
    <submittedName>
        <fullName evidence="2">Lipid outer membrane transport protein FadL-like protein</fullName>
    </submittedName>
</protein>
<feature type="chain" id="PRO_5021018809" evidence="1">
    <location>
        <begin position="21"/>
        <end position="413"/>
    </location>
</feature>
<proteinExistence type="predicted"/>
<keyword evidence="1" id="KW-0732">Signal</keyword>
<accession>A0A4U5TV31</accession>
<dbReference type="AlphaFoldDB" id="A0A4U5TV31"/>
<dbReference type="Gene3D" id="2.40.160.60">
    <property type="entry name" value="Outer membrane protein transport protein (OMPP1/FadL/TodX)"/>
    <property type="match status" value="1"/>
</dbReference>
<dbReference type="RefSeq" id="WP_138931115.1">
    <property type="nucleotide sequence ID" value="NZ_SWMU01000001.1"/>
</dbReference>
<dbReference type="Proteomes" id="UP000306552">
    <property type="component" value="Unassembled WGS sequence"/>
</dbReference>
<organism evidence="2 3">
    <name type="scientific">Mesohalobacter halotolerans</name>
    <dbReference type="NCBI Taxonomy" id="1883405"/>
    <lineage>
        <taxon>Bacteria</taxon>
        <taxon>Pseudomonadati</taxon>
        <taxon>Bacteroidota</taxon>
        <taxon>Flavobacteriia</taxon>
        <taxon>Flavobacteriales</taxon>
        <taxon>Flavobacteriaceae</taxon>
        <taxon>Mesohalobacter</taxon>
    </lineage>
</organism>
<dbReference type="OrthoDB" id="1491239at2"/>